<evidence type="ECO:0000256" key="10">
    <source>
        <dbReference type="PIRSR" id="PIRSR601885-1"/>
    </source>
</evidence>
<feature type="binding site" evidence="11">
    <location>
        <position position="91"/>
    </location>
    <ligand>
        <name>Ca(2+)</name>
        <dbReference type="ChEBI" id="CHEBI:29108"/>
        <label>1</label>
    </ligand>
</feature>
<dbReference type="InterPro" id="IPR001885">
    <property type="entry name" value="LipOase_mml"/>
</dbReference>
<evidence type="ECO:0000256" key="2">
    <source>
        <dbReference type="ARBA" id="ARBA00005189"/>
    </source>
</evidence>
<protein>
    <submittedName>
        <fullName evidence="17">Uncharacterized protein</fullName>
    </submittedName>
</protein>
<dbReference type="AlphaFoldDB" id="A0A9Q1I1M5"/>
<dbReference type="GO" id="GO:0034440">
    <property type="term" value="P:lipid oxidation"/>
    <property type="evidence" value="ECO:0007669"/>
    <property type="project" value="InterPro"/>
</dbReference>
<dbReference type="InterPro" id="IPR001024">
    <property type="entry name" value="PLAT/LH2_dom"/>
</dbReference>
<feature type="binding site" evidence="11">
    <location>
        <position position="27"/>
    </location>
    <ligand>
        <name>Ca(2+)</name>
        <dbReference type="ChEBI" id="CHEBI:29108"/>
        <label>1</label>
    </ligand>
</feature>
<dbReference type="InterPro" id="IPR000907">
    <property type="entry name" value="LipOase"/>
</dbReference>
<feature type="binding site" evidence="10">
    <location>
        <position position="372"/>
    </location>
    <ligand>
        <name>Fe cation</name>
        <dbReference type="ChEBI" id="CHEBI:24875"/>
        <note>catalytic</note>
    </ligand>
</feature>
<feature type="site" description="Essential for stabilizing binding to COTL1" evidence="12">
    <location>
        <position position="117"/>
    </location>
</feature>
<accession>A0A9Q1I1M5</accession>
<dbReference type="Pfam" id="PF00305">
    <property type="entry name" value="Lipoxygenase"/>
    <property type="match status" value="1"/>
</dbReference>
<dbReference type="SUPFAM" id="SSF48484">
    <property type="entry name" value="Lipoxigenase"/>
    <property type="match status" value="1"/>
</dbReference>
<dbReference type="SMART" id="SM00308">
    <property type="entry name" value="LH2"/>
    <property type="match status" value="1"/>
</dbReference>
<sequence length="676" mass="75511">MTRLHISIRQMAMYEVTVRTSREPHSGSYCGVQVTLIGVQGESLPASLDPEHQHLTPGSACAVTVRVDQPLGPLVLVRLRLKARPGFPEQDWHCQAVEVSLGSETDQPAQLFPCNKWLQPADGDIELRNGQVCTVNSETLQVLKEHRAKELQTKQQHFRWCTFAEGVSSCVDFQSLKPLGPNLTYTRKSPGVDTFYLKGFTDRPWGSFEELQTLFAFNARDNITANFVRAHWSEDSFFGYQALNGCNPLELHQIRQAPPNLSVSTDMLRPFLPEGSSLEQEMERGTIFLLDYKVLDGVPANTVNGKQQYLAAPLCILHYSQQGELKPIAIQLQQTPGAQNPVFVPSDPDADWLLAKMWVKNADFQCHQLLTHFLNTHLLGEVYCTATLRQLPEVHPLHQLIMPHVWTTLQINIQARLSLLAPGGVFDKSMGVGLEGIPVLLRKGAEQLKYSALCVPEDLSDRGVRDLPINYYSQDVLRVWSALHRFVGTWVDLYYPTDGDVHQDTELQMWIQEVFTHGALGQSETGFPQAFQSKTELSKFVTMVIYSCSALHAAVNFSQADFNLWMPNTPFTMSCPPPQSKGSVSSREALLSILPPANSTCSVLTTLILLSKPALDFVPLGHYREAHFSSGAPQRLVEALQKELKVISGEIAERNTKLQLPYPYLSPESIENSVAI</sequence>
<comment type="pathway">
    <text evidence="2">Lipid metabolism.</text>
</comment>
<evidence type="ECO:0000256" key="3">
    <source>
        <dbReference type="ARBA" id="ARBA00009419"/>
    </source>
</evidence>
<gene>
    <name evidence="17" type="ORF">COCON_G00071890</name>
</gene>
<dbReference type="Proteomes" id="UP001152803">
    <property type="component" value="Unassembled WGS sequence"/>
</dbReference>
<keyword evidence="4" id="KW-0963">Cytoplasm</keyword>
<keyword evidence="6 14" id="KW-0223">Dioxygenase</keyword>
<evidence type="ECO:0000256" key="7">
    <source>
        <dbReference type="ARBA" id="ARBA00023002"/>
    </source>
</evidence>
<evidence type="ECO:0000256" key="5">
    <source>
        <dbReference type="ARBA" id="ARBA00022723"/>
    </source>
</evidence>
<keyword evidence="11" id="KW-0106">Calcium</keyword>
<keyword evidence="5 10" id="KW-0479">Metal-binding</keyword>
<dbReference type="InterPro" id="IPR013819">
    <property type="entry name" value="LipOase_C"/>
</dbReference>
<evidence type="ECO:0000256" key="4">
    <source>
        <dbReference type="ARBA" id="ARBA00022490"/>
    </source>
</evidence>
<dbReference type="Pfam" id="PF01477">
    <property type="entry name" value="PLAT"/>
    <property type="match status" value="1"/>
</dbReference>
<dbReference type="PROSITE" id="PS50095">
    <property type="entry name" value="PLAT"/>
    <property type="match status" value="1"/>
</dbReference>
<evidence type="ECO:0000259" key="16">
    <source>
        <dbReference type="PROSITE" id="PS51393"/>
    </source>
</evidence>
<keyword evidence="8 10" id="KW-0408">Iron</keyword>
<organism evidence="17 18">
    <name type="scientific">Conger conger</name>
    <name type="common">Conger eel</name>
    <name type="synonym">Muraena conger</name>
    <dbReference type="NCBI Taxonomy" id="82655"/>
    <lineage>
        <taxon>Eukaryota</taxon>
        <taxon>Metazoa</taxon>
        <taxon>Chordata</taxon>
        <taxon>Craniata</taxon>
        <taxon>Vertebrata</taxon>
        <taxon>Euteleostomi</taxon>
        <taxon>Actinopterygii</taxon>
        <taxon>Neopterygii</taxon>
        <taxon>Teleostei</taxon>
        <taxon>Anguilliformes</taxon>
        <taxon>Congridae</taxon>
        <taxon>Conger</taxon>
    </lineage>
</organism>
<dbReference type="Gene3D" id="2.60.60.20">
    <property type="entry name" value="PLAT/LH2 domain"/>
    <property type="match status" value="1"/>
</dbReference>
<dbReference type="Gene3D" id="1.20.245.10">
    <property type="entry name" value="Lipoxygenase-1, Domain 5"/>
    <property type="match status" value="1"/>
</dbReference>
<name>A0A9Q1I1M5_CONCO</name>
<comment type="caution">
    <text evidence="13">Lacks conserved residue(s) required for the propagation of feature annotation.</text>
</comment>
<proteinExistence type="inferred from homology"/>
<evidence type="ECO:0000256" key="13">
    <source>
        <dbReference type="PROSITE-ProRule" id="PRU00152"/>
    </source>
</evidence>
<dbReference type="GO" id="GO:0005506">
    <property type="term" value="F:iron ion binding"/>
    <property type="evidence" value="ECO:0007669"/>
    <property type="project" value="InterPro"/>
</dbReference>
<comment type="similarity">
    <text evidence="3 14">Belongs to the lipoxygenase family.</text>
</comment>
<dbReference type="PANTHER" id="PTHR11771">
    <property type="entry name" value="LIPOXYGENASE"/>
    <property type="match status" value="1"/>
</dbReference>
<evidence type="ECO:0000256" key="6">
    <source>
        <dbReference type="ARBA" id="ARBA00022964"/>
    </source>
</evidence>
<dbReference type="PRINTS" id="PR00087">
    <property type="entry name" value="LIPOXYGENASE"/>
</dbReference>
<evidence type="ECO:0000259" key="15">
    <source>
        <dbReference type="PROSITE" id="PS50095"/>
    </source>
</evidence>
<reference evidence="17" key="1">
    <citation type="journal article" date="2023" name="Science">
        <title>Genome structures resolve the early diversification of teleost fishes.</title>
        <authorList>
            <person name="Parey E."/>
            <person name="Louis A."/>
            <person name="Montfort J."/>
            <person name="Bouchez O."/>
            <person name="Roques C."/>
            <person name="Iampietro C."/>
            <person name="Lluch J."/>
            <person name="Castinel A."/>
            <person name="Donnadieu C."/>
            <person name="Desvignes T."/>
            <person name="Floi Bucao C."/>
            <person name="Jouanno E."/>
            <person name="Wen M."/>
            <person name="Mejri S."/>
            <person name="Dirks R."/>
            <person name="Jansen H."/>
            <person name="Henkel C."/>
            <person name="Chen W.J."/>
            <person name="Zahm M."/>
            <person name="Cabau C."/>
            <person name="Klopp C."/>
            <person name="Thompson A.W."/>
            <person name="Robinson-Rechavi M."/>
            <person name="Braasch I."/>
            <person name="Lecointre G."/>
            <person name="Bobe J."/>
            <person name="Postlethwait J.H."/>
            <person name="Berthelot C."/>
            <person name="Roest Crollius H."/>
            <person name="Guiguen Y."/>
        </authorList>
    </citation>
    <scope>NUCLEOTIDE SEQUENCE</scope>
    <source>
        <strain evidence="17">Concon-B</strain>
    </source>
</reference>
<dbReference type="InterPro" id="IPR036226">
    <property type="entry name" value="LipOase_C_sf"/>
</dbReference>
<feature type="binding site" evidence="10">
    <location>
        <position position="676"/>
    </location>
    <ligand>
        <name>Fe cation</name>
        <dbReference type="ChEBI" id="CHEBI:24875"/>
        <note>catalytic</note>
    </ligand>
</feature>
<evidence type="ECO:0000256" key="12">
    <source>
        <dbReference type="PIRSR" id="PIRSR601885-3"/>
    </source>
</evidence>
<dbReference type="PROSITE" id="PS00711">
    <property type="entry name" value="LIPOXYGENASE_1"/>
    <property type="match status" value="1"/>
</dbReference>
<dbReference type="GO" id="GO:0005737">
    <property type="term" value="C:cytoplasm"/>
    <property type="evidence" value="ECO:0007669"/>
    <property type="project" value="UniProtKB-SubCell"/>
</dbReference>
<evidence type="ECO:0000256" key="8">
    <source>
        <dbReference type="ARBA" id="ARBA00023004"/>
    </source>
</evidence>
<dbReference type="InterPro" id="IPR020834">
    <property type="entry name" value="LipOase_CS"/>
</dbReference>
<dbReference type="InterPro" id="IPR020833">
    <property type="entry name" value="LipOase_Fe_BS"/>
</dbReference>
<comment type="cofactor">
    <cofactor evidence="10">
        <name>Fe cation</name>
        <dbReference type="ChEBI" id="CHEBI:24875"/>
    </cofactor>
    <text evidence="10">Binds 1 Fe cation per subunit.</text>
</comment>
<keyword evidence="9" id="KW-0443">Lipid metabolism</keyword>
<evidence type="ECO:0000313" key="17">
    <source>
        <dbReference type="EMBL" id="KAJ8275437.1"/>
    </source>
</evidence>
<dbReference type="InterPro" id="IPR036392">
    <property type="entry name" value="PLAT/LH2_dom_sf"/>
</dbReference>
<evidence type="ECO:0000256" key="1">
    <source>
        <dbReference type="ARBA" id="ARBA00004496"/>
    </source>
</evidence>
<keyword evidence="18" id="KW-1185">Reference proteome</keyword>
<dbReference type="PRINTS" id="PR00467">
    <property type="entry name" value="MAMLPOXGNASE"/>
</dbReference>
<evidence type="ECO:0000313" key="18">
    <source>
        <dbReference type="Proteomes" id="UP001152803"/>
    </source>
</evidence>
<dbReference type="SUPFAM" id="SSF49723">
    <property type="entry name" value="Lipase/lipooxygenase domain (PLAT/LH2 domain)"/>
    <property type="match status" value="1"/>
</dbReference>
<dbReference type="PROSITE" id="PS51393">
    <property type="entry name" value="LIPOXYGENASE_3"/>
    <property type="match status" value="1"/>
</dbReference>
<evidence type="ECO:0000256" key="9">
    <source>
        <dbReference type="ARBA" id="ARBA00023098"/>
    </source>
</evidence>
<feature type="binding site" evidence="10">
    <location>
        <position position="552"/>
    </location>
    <ligand>
        <name>Fe cation</name>
        <dbReference type="ChEBI" id="CHEBI:24875"/>
        <note>catalytic</note>
    </ligand>
</feature>
<comment type="subcellular location">
    <subcellularLocation>
        <location evidence="1">Cytoplasm</location>
    </subcellularLocation>
</comment>
<feature type="binding site" evidence="10">
    <location>
        <position position="377"/>
    </location>
    <ligand>
        <name>Fe cation</name>
        <dbReference type="ChEBI" id="CHEBI:24875"/>
        <note>catalytic</note>
    </ligand>
</feature>
<feature type="domain" description="PLAT" evidence="15">
    <location>
        <begin position="12"/>
        <end position="132"/>
    </location>
</feature>
<keyword evidence="7 14" id="KW-0560">Oxidoreductase</keyword>
<dbReference type="PROSITE" id="PS00081">
    <property type="entry name" value="LIPOXYGENASE_2"/>
    <property type="match status" value="1"/>
</dbReference>
<dbReference type="OrthoDB" id="407298at2759"/>
<feature type="domain" description="Lipoxygenase" evidence="16">
    <location>
        <begin position="133"/>
        <end position="676"/>
    </location>
</feature>
<dbReference type="Gene3D" id="3.10.450.60">
    <property type="match status" value="1"/>
</dbReference>
<evidence type="ECO:0000256" key="14">
    <source>
        <dbReference type="RuleBase" id="RU003974"/>
    </source>
</evidence>
<comment type="caution">
    <text evidence="17">The sequence shown here is derived from an EMBL/GenBank/DDBJ whole genome shotgun (WGS) entry which is preliminary data.</text>
</comment>
<dbReference type="EMBL" id="JAFJMO010000005">
    <property type="protein sequence ID" value="KAJ8275437.1"/>
    <property type="molecule type" value="Genomic_DNA"/>
</dbReference>
<feature type="binding site" evidence="11">
    <location>
        <position position="49"/>
    </location>
    <ligand>
        <name>Ca(2+)</name>
        <dbReference type="ChEBI" id="CHEBI:29108"/>
        <label>1</label>
    </ligand>
</feature>
<dbReference type="GO" id="GO:0016702">
    <property type="term" value="F:oxidoreductase activity, acting on single donors with incorporation of molecular oxygen, incorporation of two atoms of oxygen"/>
    <property type="evidence" value="ECO:0007669"/>
    <property type="project" value="InterPro"/>
</dbReference>
<evidence type="ECO:0000256" key="11">
    <source>
        <dbReference type="PIRSR" id="PIRSR601885-2"/>
    </source>
</evidence>